<keyword evidence="2" id="KW-1185">Reference proteome</keyword>
<organism evidence="1 2">
    <name type="scientific">Laodelphax striatellus</name>
    <name type="common">Small brown planthopper</name>
    <name type="synonym">Delphax striatella</name>
    <dbReference type="NCBI Taxonomy" id="195883"/>
    <lineage>
        <taxon>Eukaryota</taxon>
        <taxon>Metazoa</taxon>
        <taxon>Ecdysozoa</taxon>
        <taxon>Arthropoda</taxon>
        <taxon>Hexapoda</taxon>
        <taxon>Insecta</taxon>
        <taxon>Pterygota</taxon>
        <taxon>Neoptera</taxon>
        <taxon>Paraneoptera</taxon>
        <taxon>Hemiptera</taxon>
        <taxon>Auchenorrhyncha</taxon>
        <taxon>Fulgoroidea</taxon>
        <taxon>Delphacidae</taxon>
        <taxon>Criomorphinae</taxon>
        <taxon>Laodelphax</taxon>
    </lineage>
</organism>
<proteinExistence type="predicted"/>
<evidence type="ECO:0000313" key="2">
    <source>
        <dbReference type="Proteomes" id="UP000291343"/>
    </source>
</evidence>
<dbReference type="AlphaFoldDB" id="A0A482WJJ0"/>
<reference evidence="1 2" key="1">
    <citation type="journal article" date="2017" name="Gigascience">
        <title>Genome sequence of the small brown planthopper, Laodelphax striatellus.</title>
        <authorList>
            <person name="Zhu J."/>
            <person name="Jiang F."/>
            <person name="Wang X."/>
            <person name="Yang P."/>
            <person name="Bao Y."/>
            <person name="Zhao W."/>
            <person name="Wang W."/>
            <person name="Lu H."/>
            <person name="Wang Q."/>
            <person name="Cui N."/>
            <person name="Li J."/>
            <person name="Chen X."/>
            <person name="Luo L."/>
            <person name="Yu J."/>
            <person name="Kang L."/>
            <person name="Cui F."/>
        </authorList>
    </citation>
    <scope>NUCLEOTIDE SEQUENCE [LARGE SCALE GENOMIC DNA]</scope>
    <source>
        <strain evidence="1">Lst14</strain>
    </source>
</reference>
<evidence type="ECO:0000313" key="1">
    <source>
        <dbReference type="EMBL" id="RZF33643.1"/>
    </source>
</evidence>
<dbReference type="EMBL" id="QKKF02033617">
    <property type="protein sequence ID" value="RZF33643.1"/>
    <property type="molecule type" value="Genomic_DNA"/>
</dbReference>
<sequence length="121" mass="13684">MKGAEGSTGNDAKIRAYRQSKAAILEALLSSVKSRRLVFCAAIVSYRQDTHCVCDSWRHYQQQRQHRQHPDYCQSPSSSAPDQVSTLASRFLHVDDLLPASRRWCTSKDVTMYTVTCLGTF</sequence>
<comment type="caution">
    <text evidence="1">The sequence shown here is derived from an EMBL/GenBank/DDBJ whole genome shotgun (WGS) entry which is preliminary data.</text>
</comment>
<accession>A0A482WJJ0</accession>
<protein>
    <submittedName>
        <fullName evidence="1">Uncharacterized protein</fullName>
    </submittedName>
</protein>
<dbReference type="Proteomes" id="UP000291343">
    <property type="component" value="Unassembled WGS sequence"/>
</dbReference>
<gene>
    <name evidence="1" type="ORF">LSTR_LSTR007021</name>
</gene>
<name>A0A482WJJ0_LAOST</name>
<dbReference type="InParanoid" id="A0A482WJJ0"/>